<protein>
    <submittedName>
        <fullName evidence="1">3,9-dihydroxypterocarpan 6A-monooxygenase protein</fullName>
        <ecNumber evidence="1">1.14.14.93</ecNumber>
    </submittedName>
</protein>
<sequence length="534" mass="60172">MRARSFAIFTSITILSIIILRWLISKLAGTGAGLRLPPSPIALPIIGHLHLLAPIPHQALHKLSLRFGPLISLRLGSVPCVVASSPETAKQFLKTHELFFTDRPQSKAVSYLTYGSADFSFAPFGAYWKFMKKLSMLELLGGQTLEQLSFIRKEEVVRLLRKLQIKAKEKMKVDLCKELITMSNNVICRMTMSRRCSENEGEAEEVRKLVEETAELTGKFNLADYISFCKNLDLQGFDKRLEDVRRRFDHMMEGILEEKKALRRKKVAVTAGDGIAVKDILDILLDIHEDENAEMKLSMENIKAYILDIFAAGTDTSALTIEWALSELINNPSVLEKLQEEIDIVVGKNRIISEADISSMPYLQAIVKETLRLHPTGPMTVRECTKDCEINGYNIQAKTRLFVNIWAIGRDPDYWKEPLKFMPERFMEEGCNGIDVRGQHFHMLPFGSGRRVCPGASLALLVVHAGLGALVQCFDWEVDGMVDMTEGPGLTLPRAKPLVCTPLLRLNPYAITCLMIFKARPSGSYFFVIFIVYN</sequence>
<reference evidence="2" key="1">
    <citation type="journal article" date="2022" name="Nat. Commun.">
        <title>Chromosome evolution and the genetic basis of agronomically important traits in greater yam.</title>
        <authorList>
            <person name="Bredeson J.V."/>
            <person name="Lyons J.B."/>
            <person name="Oniyinde I.O."/>
            <person name="Okereke N.R."/>
            <person name="Kolade O."/>
            <person name="Nnabue I."/>
            <person name="Nwadili C.O."/>
            <person name="Hribova E."/>
            <person name="Parker M."/>
            <person name="Nwogha J."/>
            <person name="Shu S."/>
            <person name="Carlson J."/>
            <person name="Kariba R."/>
            <person name="Muthemba S."/>
            <person name="Knop K."/>
            <person name="Barton G.J."/>
            <person name="Sherwood A.V."/>
            <person name="Lopez-Montes A."/>
            <person name="Asiedu R."/>
            <person name="Jamnadass R."/>
            <person name="Muchugi A."/>
            <person name="Goodstein D."/>
            <person name="Egesi C.N."/>
            <person name="Featherston J."/>
            <person name="Asfaw A."/>
            <person name="Simpson G.G."/>
            <person name="Dolezel J."/>
            <person name="Hendre P.S."/>
            <person name="Van Deynze A."/>
            <person name="Kumar P.L."/>
            <person name="Obidiegwu J.E."/>
            <person name="Bhattacharjee R."/>
            <person name="Rokhsar D.S."/>
        </authorList>
    </citation>
    <scope>NUCLEOTIDE SEQUENCE [LARGE SCALE GENOMIC DNA]</scope>
    <source>
        <strain evidence="2">cv. TDa95/00328</strain>
    </source>
</reference>
<gene>
    <name evidence="1" type="ORF">IHE45_05G234100</name>
</gene>
<dbReference type="EC" id="1.14.14.93" evidence="1"/>
<comment type="caution">
    <text evidence="1">The sequence shown here is derived from an EMBL/GenBank/DDBJ whole genome shotgun (WGS) entry which is preliminary data.</text>
</comment>
<evidence type="ECO:0000313" key="1">
    <source>
        <dbReference type="EMBL" id="KAH7684323.1"/>
    </source>
</evidence>
<name>A0ACB7WA66_DIOAL</name>
<keyword evidence="1" id="KW-0560">Oxidoreductase</keyword>
<accession>A0ACB7WA66</accession>
<proteinExistence type="predicted"/>
<organism evidence="1 2">
    <name type="scientific">Dioscorea alata</name>
    <name type="common">Purple yam</name>
    <dbReference type="NCBI Taxonomy" id="55571"/>
    <lineage>
        <taxon>Eukaryota</taxon>
        <taxon>Viridiplantae</taxon>
        <taxon>Streptophyta</taxon>
        <taxon>Embryophyta</taxon>
        <taxon>Tracheophyta</taxon>
        <taxon>Spermatophyta</taxon>
        <taxon>Magnoliopsida</taxon>
        <taxon>Liliopsida</taxon>
        <taxon>Dioscoreales</taxon>
        <taxon>Dioscoreaceae</taxon>
        <taxon>Dioscorea</taxon>
    </lineage>
</organism>
<keyword evidence="2" id="KW-1185">Reference proteome</keyword>
<dbReference type="Proteomes" id="UP000827976">
    <property type="component" value="Chromosome 5"/>
</dbReference>
<evidence type="ECO:0000313" key="2">
    <source>
        <dbReference type="Proteomes" id="UP000827976"/>
    </source>
</evidence>
<dbReference type="EMBL" id="CM037015">
    <property type="protein sequence ID" value="KAH7684323.1"/>
    <property type="molecule type" value="Genomic_DNA"/>
</dbReference>